<reference evidence="1 2" key="1">
    <citation type="journal article" date="2019" name="Nat. Ecol. Evol.">
        <title>Megaphylogeny resolves global patterns of mushroom evolution.</title>
        <authorList>
            <person name="Varga T."/>
            <person name="Krizsan K."/>
            <person name="Foldi C."/>
            <person name="Dima B."/>
            <person name="Sanchez-Garcia M."/>
            <person name="Sanchez-Ramirez S."/>
            <person name="Szollosi G.J."/>
            <person name="Szarkandi J.G."/>
            <person name="Papp V."/>
            <person name="Albert L."/>
            <person name="Andreopoulos W."/>
            <person name="Angelini C."/>
            <person name="Antonin V."/>
            <person name="Barry K.W."/>
            <person name="Bougher N.L."/>
            <person name="Buchanan P."/>
            <person name="Buyck B."/>
            <person name="Bense V."/>
            <person name="Catcheside P."/>
            <person name="Chovatia M."/>
            <person name="Cooper J."/>
            <person name="Damon W."/>
            <person name="Desjardin D."/>
            <person name="Finy P."/>
            <person name="Geml J."/>
            <person name="Haridas S."/>
            <person name="Hughes K."/>
            <person name="Justo A."/>
            <person name="Karasinski D."/>
            <person name="Kautmanova I."/>
            <person name="Kiss B."/>
            <person name="Kocsube S."/>
            <person name="Kotiranta H."/>
            <person name="LaButti K.M."/>
            <person name="Lechner B.E."/>
            <person name="Liimatainen K."/>
            <person name="Lipzen A."/>
            <person name="Lukacs Z."/>
            <person name="Mihaltcheva S."/>
            <person name="Morgado L.N."/>
            <person name="Niskanen T."/>
            <person name="Noordeloos M.E."/>
            <person name="Ohm R.A."/>
            <person name="Ortiz-Santana B."/>
            <person name="Ovrebo C."/>
            <person name="Racz N."/>
            <person name="Riley R."/>
            <person name="Savchenko A."/>
            <person name="Shiryaev A."/>
            <person name="Soop K."/>
            <person name="Spirin V."/>
            <person name="Szebenyi C."/>
            <person name="Tomsovsky M."/>
            <person name="Tulloss R.E."/>
            <person name="Uehling J."/>
            <person name="Grigoriev I.V."/>
            <person name="Vagvolgyi C."/>
            <person name="Papp T."/>
            <person name="Martin F.M."/>
            <person name="Miettinen O."/>
            <person name="Hibbett D.S."/>
            <person name="Nagy L.G."/>
        </authorList>
    </citation>
    <scope>NUCLEOTIDE SEQUENCE [LARGE SCALE GENOMIC DNA]</scope>
    <source>
        <strain evidence="1 2">HHB13444</strain>
    </source>
</reference>
<keyword evidence="2" id="KW-1185">Reference proteome</keyword>
<dbReference type="InParanoid" id="A0A5C3NZL4"/>
<sequence>RRDWVQFDPLWDLLAACHMSADETDADSKLEKAYPPRWWIIRAFWQGKALRKFFRKLDRHYRLDWASPVRYGKKGKSGGNPPRLRMKNKNNPKVDLREVPVGLWRNCYNSAFLATLRPDELRRLQIIDKDFDFTL</sequence>
<accession>A0A5C3NZL4</accession>
<dbReference type="EMBL" id="ML211450">
    <property type="protein sequence ID" value="TFK82794.1"/>
    <property type="molecule type" value="Genomic_DNA"/>
</dbReference>
<dbReference type="Proteomes" id="UP000308197">
    <property type="component" value="Unassembled WGS sequence"/>
</dbReference>
<evidence type="ECO:0000313" key="1">
    <source>
        <dbReference type="EMBL" id="TFK82794.1"/>
    </source>
</evidence>
<feature type="non-terminal residue" evidence="1">
    <location>
        <position position="1"/>
    </location>
</feature>
<dbReference type="AlphaFoldDB" id="A0A5C3NZL4"/>
<evidence type="ECO:0000313" key="2">
    <source>
        <dbReference type="Proteomes" id="UP000308197"/>
    </source>
</evidence>
<name>A0A5C3NZL4_9APHY</name>
<organism evidence="1 2">
    <name type="scientific">Polyporus arcularius HHB13444</name>
    <dbReference type="NCBI Taxonomy" id="1314778"/>
    <lineage>
        <taxon>Eukaryota</taxon>
        <taxon>Fungi</taxon>
        <taxon>Dikarya</taxon>
        <taxon>Basidiomycota</taxon>
        <taxon>Agaricomycotina</taxon>
        <taxon>Agaricomycetes</taxon>
        <taxon>Polyporales</taxon>
        <taxon>Polyporaceae</taxon>
        <taxon>Polyporus</taxon>
    </lineage>
</organism>
<proteinExistence type="predicted"/>
<protein>
    <submittedName>
        <fullName evidence="1">Uncharacterized protein</fullName>
    </submittedName>
</protein>
<gene>
    <name evidence="1" type="ORF">K466DRAFT_437721</name>
</gene>
<feature type="non-terminal residue" evidence="1">
    <location>
        <position position="135"/>
    </location>
</feature>